<dbReference type="AlphaFoldDB" id="A0A1I8AU81"/>
<keyword evidence="1" id="KW-0479">Metal-binding</keyword>
<evidence type="ECO:0000256" key="1">
    <source>
        <dbReference type="ARBA" id="ARBA00022723"/>
    </source>
</evidence>
<evidence type="ECO:0000259" key="4">
    <source>
        <dbReference type="Pfam" id="PF00628"/>
    </source>
</evidence>
<dbReference type="Pfam" id="PF00628">
    <property type="entry name" value="PHD"/>
    <property type="match status" value="1"/>
</dbReference>
<reference evidence="6" key="1">
    <citation type="submission" date="2016-11" db="UniProtKB">
        <authorList>
            <consortium name="WormBaseParasite"/>
        </authorList>
    </citation>
    <scope>IDENTIFICATION</scope>
</reference>
<evidence type="ECO:0000256" key="2">
    <source>
        <dbReference type="ARBA" id="ARBA00022771"/>
    </source>
</evidence>
<evidence type="ECO:0000256" key="3">
    <source>
        <dbReference type="ARBA" id="ARBA00022833"/>
    </source>
</evidence>
<proteinExistence type="predicted"/>
<dbReference type="WBParaSite" id="L893_g9540.t1">
    <property type="protein sequence ID" value="L893_g9540.t1"/>
    <property type="gene ID" value="L893_g9540"/>
</dbReference>
<keyword evidence="5" id="KW-1185">Reference proteome</keyword>
<keyword evidence="2" id="KW-0863">Zinc-finger</keyword>
<dbReference type="InterPro" id="IPR019787">
    <property type="entry name" value="Znf_PHD-finger"/>
</dbReference>
<protein>
    <submittedName>
        <fullName evidence="6">PHD domain-containing protein</fullName>
    </submittedName>
</protein>
<dbReference type="Proteomes" id="UP000095287">
    <property type="component" value="Unplaced"/>
</dbReference>
<feature type="domain" description="PHD-type" evidence="4">
    <location>
        <begin position="35"/>
        <end position="72"/>
    </location>
</feature>
<organism evidence="5 6">
    <name type="scientific">Steinernema glaseri</name>
    <dbReference type="NCBI Taxonomy" id="37863"/>
    <lineage>
        <taxon>Eukaryota</taxon>
        <taxon>Metazoa</taxon>
        <taxon>Ecdysozoa</taxon>
        <taxon>Nematoda</taxon>
        <taxon>Chromadorea</taxon>
        <taxon>Rhabditida</taxon>
        <taxon>Tylenchina</taxon>
        <taxon>Panagrolaimomorpha</taxon>
        <taxon>Strongyloidoidea</taxon>
        <taxon>Steinernematidae</taxon>
        <taxon>Steinernema</taxon>
    </lineage>
</organism>
<evidence type="ECO:0000313" key="5">
    <source>
        <dbReference type="Proteomes" id="UP000095287"/>
    </source>
</evidence>
<accession>A0A1I8AU81</accession>
<keyword evidence="3" id="KW-0862">Zinc</keyword>
<dbReference type="GO" id="GO:0008270">
    <property type="term" value="F:zinc ion binding"/>
    <property type="evidence" value="ECO:0007669"/>
    <property type="project" value="UniProtKB-KW"/>
</dbReference>
<name>A0A1I8AU81_9BILA</name>
<evidence type="ECO:0000313" key="6">
    <source>
        <dbReference type="WBParaSite" id="L893_g9540.t1"/>
    </source>
</evidence>
<sequence length="179" mass="20743">MELILRLLPMDLFPSSRILCVHCHKATEEPDTFNCEFCAEEEQKYEFLICSTCSRIHHAFHMSCVKPTAFADEKSRTRVSHLLNDLDGLTRLRDAVSIQLRERVTQELDRFFHALEVDSEGAKVRARKLIDTTTITEDHMGRISKKVAEDAKNIDKKMQQLEAWKKKFFQSLAELNSIS</sequence>